<proteinExistence type="predicted"/>
<name>A0A5C6CLC9_9BACT</name>
<accession>A0A5C6CLC9</accession>
<evidence type="ECO:0000313" key="2">
    <source>
        <dbReference type="Proteomes" id="UP000316304"/>
    </source>
</evidence>
<reference evidence="1 2" key="1">
    <citation type="submission" date="2019-02" db="EMBL/GenBank/DDBJ databases">
        <title>Deep-cultivation of Planctomycetes and their phenomic and genomic characterization uncovers novel biology.</title>
        <authorList>
            <person name="Wiegand S."/>
            <person name="Jogler M."/>
            <person name="Boedeker C."/>
            <person name="Pinto D."/>
            <person name="Vollmers J."/>
            <person name="Rivas-Marin E."/>
            <person name="Kohn T."/>
            <person name="Peeters S.H."/>
            <person name="Heuer A."/>
            <person name="Rast P."/>
            <person name="Oberbeckmann S."/>
            <person name="Bunk B."/>
            <person name="Jeske O."/>
            <person name="Meyerdierks A."/>
            <person name="Storesund J.E."/>
            <person name="Kallscheuer N."/>
            <person name="Luecker S."/>
            <person name="Lage O.M."/>
            <person name="Pohl T."/>
            <person name="Merkel B.J."/>
            <person name="Hornburger P."/>
            <person name="Mueller R.-W."/>
            <person name="Bruemmer F."/>
            <person name="Labrenz M."/>
            <person name="Spormann A.M."/>
            <person name="Op Den Camp H."/>
            <person name="Overmann J."/>
            <person name="Amann R."/>
            <person name="Jetten M.S.M."/>
            <person name="Mascher T."/>
            <person name="Medema M.H."/>
            <person name="Devos D.P."/>
            <person name="Kaster A.-K."/>
            <person name="Ovreas L."/>
            <person name="Rohde M."/>
            <person name="Galperin M.Y."/>
            <person name="Jogler C."/>
        </authorList>
    </citation>
    <scope>NUCLEOTIDE SEQUENCE [LARGE SCALE GENOMIC DNA]</scope>
    <source>
        <strain evidence="1 2">Pla52o</strain>
    </source>
</reference>
<protein>
    <submittedName>
        <fullName evidence="1">Uncharacterized protein</fullName>
    </submittedName>
</protein>
<keyword evidence="2" id="KW-1185">Reference proteome</keyword>
<dbReference type="Proteomes" id="UP000316304">
    <property type="component" value="Unassembled WGS sequence"/>
</dbReference>
<dbReference type="AlphaFoldDB" id="A0A5C6CLC9"/>
<evidence type="ECO:0000313" key="1">
    <source>
        <dbReference type="EMBL" id="TWU24367.1"/>
    </source>
</evidence>
<sequence>MIHHPGASLNKMHPQNKNGSTWRCKQFLARNVSSTTLNMDAIIAKRLSVGKTFPLHGRKCNHDGFE</sequence>
<dbReference type="EMBL" id="SJPT01000003">
    <property type="protein sequence ID" value="TWU24367.1"/>
    <property type="molecule type" value="Genomic_DNA"/>
</dbReference>
<organism evidence="1 2">
    <name type="scientific">Novipirellula galeiformis</name>
    <dbReference type="NCBI Taxonomy" id="2528004"/>
    <lineage>
        <taxon>Bacteria</taxon>
        <taxon>Pseudomonadati</taxon>
        <taxon>Planctomycetota</taxon>
        <taxon>Planctomycetia</taxon>
        <taxon>Pirellulales</taxon>
        <taxon>Pirellulaceae</taxon>
        <taxon>Novipirellula</taxon>
    </lineage>
</organism>
<gene>
    <name evidence="1" type="ORF">Pla52o_22940</name>
</gene>
<comment type="caution">
    <text evidence="1">The sequence shown here is derived from an EMBL/GenBank/DDBJ whole genome shotgun (WGS) entry which is preliminary data.</text>
</comment>